<evidence type="ECO:0000313" key="1">
    <source>
        <dbReference type="EMBL" id="EES51811.1"/>
    </source>
</evidence>
<sequence>MMRPRQTAFKLSMTSESLQEARREVTKYAEFIIKAWGCEDFLFIHEQIDSLEEALLSGEGESEECKARIEYIASVIDFCPKAHWVLKGPLYRVDLFPEYEKKIRKKSSQKGKSEGFSHVPFSSLEAPYRAVEKSLLLLEKKNKGLECGMLLIKDNPKNFYDPETEEGITFVVRMKVKKPQSET</sequence>
<keyword evidence="2" id="KW-1185">Reference proteome</keyword>
<name>C6I031_9BACT</name>
<organism evidence="1 2">
    <name type="scientific">Leptospirillum ferrodiazotrophum</name>
    <dbReference type="NCBI Taxonomy" id="412449"/>
    <lineage>
        <taxon>Bacteria</taxon>
        <taxon>Pseudomonadati</taxon>
        <taxon>Nitrospirota</taxon>
        <taxon>Nitrospiria</taxon>
        <taxon>Nitrospirales</taxon>
        <taxon>Nitrospiraceae</taxon>
        <taxon>Leptospirillum</taxon>
    </lineage>
</organism>
<accession>C6I031</accession>
<dbReference type="EMBL" id="GG693884">
    <property type="protein sequence ID" value="EES51811.1"/>
    <property type="molecule type" value="Genomic_DNA"/>
</dbReference>
<evidence type="ECO:0000313" key="2">
    <source>
        <dbReference type="Proteomes" id="UP000009374"/>
    </source>
</evidence>
<dbReference type="Proteomes" id="UP000009374">
    <property type="component" value="Unassembled WGS sequence"/>
</dbReference>
<reference evidence="1 2" key="1">
    <citation type="journal article" date="2009" name="Appl. Environ. Microbiol.">
        <title>Community genomic and proteomic analyses of chemoautotrophic iron-oxidizing "Leptospirillum rubarum" (Group II) and "Leptospirillum ferrodiazotrophum" (Group III) bacteria in acid mine drainage biofilms.</title>
        <authorList>
            <person name="Goltsman D.S."/>
            <person name="Denef V.J."/>
            <person name="Singer S.W."/>
            <person name="VerBerkmoes N.C."/>
            <person name="Lefsrud M."/>
            <person name="Mueller R.S."/>
            <person name="Dick G.J."/>
            <person name="Sun C.L."/>
            <person name="Wheeler K.E."/>
            <person name="Zemla A."/>
            <person name="Baker B.J."/>
            <person name="Hauser L."/>
            <person name="Land M."/>
            <person name="Shah M.B."/>
            <person name="Thelen M.P."/>
            <person name="Hettich R.L."/>
            <person name="Banfield J.F."/>
        </authorList>
    </citation>
    <scope>NUCLEOTIDE SEQUENCE [LARGE SCALE GENOMIC DNA]</scope>
</reference>
<protein>
    <submittedName>
        <fullName evidence="1">Uncharacterized protein</fullName>
    </submittedName>
</protein>
<proteinExistence type="predicted"/>
<gene>
    <name evidence="1" type="ORF">UBAL3_95450031</name>
</gene>
<dbReference type="AlphaFoldDB" id="C6I031"/>